<feature type="signal peptide" evidence="2">
    <location>
        <begin position="1"/>
        <end position="23"/>
    </location>
</feature>
<name>A0A373FNW9_COMTE</name>
<evidence type="ECO:0000256" key="1">
    <source>
        <dbReference type="SAM" id="Phobius"/>
    </source>
</evidence>
<dbReference type="EMBL" id="QURR01000011">
    <property type="protein sequence ID" value="RGE45175.1"/>
    <property type="molecule type" value="Genomic_DNA"/>
</dbReference>
<keyword evidence="2" id="KW-0732">Signal</keyword>
<keyword evidence="1" id="KW-1133">Transmembrane helix</keyword>
<dbReference type="PROSITE" id="PS51257">
    <property type="entry name" value="PROKAR_LIPOPROTEIN"/>
    <property type="match status" value="1"/>
</dbReference>
<evidence type="ECO:0000256" key="2">
    <source>
        <dbReference type="SAM" id="SignalP"/>
    </source>
</evidence>
<reference evidence="3 4" key="1">
    <citation type="submission" date="2018-08" db="EMBL/GenBank/DDBJ databases">
        <title>Comamonas testosteroni strain SWCO2.</title>
        <authorList>
            <person name="Jiang N."/>
            <person name="Zhang X.Z."/>
        </authorList>
    </citation>
    <scope>NUCLEOTIDE SEQUENCE [LARGE SCALE GENOMIC DNA]</scope>
    <source>
        <strain evidence="3 4">SWCO2</strain>
    </source>
</reference>
<accession>A0A373FNW9</accession>
<proteinExistence type="predicted"/>
<evidence type="ECO:0000313" key="4">
    <source>
        <dbReference type="Proteomes" id="UP000261948"/>
    </source>
</evidence>
<evidence type="ECO:0000313" key="3">
    <source>
        <dbReference type="EMBL" id="RGE45175.1"/>
    </source>
</evidence>
<feature type="transmembrane region" description="Helical" evidence="1">
    <location>
        <begin position="51"/>
        <end position="70"/>
    </location>
</feature>
<evidence type="ECO:0008006" key="5">
    <source>
        <dbReference type="Google" id="ProtNLM"/>
    </source>
</evidence>
<protein>
    <recommendedName>
        <fullName evidence="5">Osmotically inducible lipoprotein OsmB</fullName>
    </recommendedName>
</protein>
<dbReference type="Proteomes" id="UP000261948">
    <property type="component" value="Unassembled WGS sequence"/>
</dbReference>
<dbReference type="AlphaFoldDB" id="A0A373FNW9"/>
<keyword evidence="4" id="KW-1185">Reference proteome</keyword>
<sequence length="81" mass="7638">MNKITLRYGKALTLATALAGALALGGCAHGPSNRQLGIGAGAVAGGAVGNVLFGGPVGTIGGAAAGALIGNEMTRGGGRRH</sequence>
<comment type="caution">
    <text evidence="3">The sequence shown here is derived from an EMBL/GenBank/DDBJ whole genome shotgun (WGS) entry which is preliminary data.</text>
</comment>
<keyword evidence="1" id="KW-0472">Membrane</keyword>
<feature type="chain" id="PRO_5016985619" description="Osmotically inducible lipoprotein OsmB" evidence="2">
    <location>
        <begin position="24"/>
        <end position="81"/>
    </location>
</feature>
<gene>
    <name evidence="3" type="ORF">DZC30_10565</name>
</gene>
<keyword evidence="1" id="KW-0812">Transmembrane</keyword>
<organism evidence="3 4">
    <name type="scientific">Comamonas testosteroni</name>
    <name type="common">Pseudomonas testosteroni</name>
    <dbReference type="NCBI Taxonomy" id="285"/>
    <lineage>
        <taxon>Bacteria</taxon>
        <taxon>Pseudomonadati</taxon>
        <taxon>Pseudomonadota</taxon>
        <taxon>Betaproteobacteria</taxon>
        <taxon>Burkholderiales</taxon>
        <taxon>Comamonadaceae</taxon>
        <taxon>Comamonas</taxon>
    </lineage>
</organism>